<name>A0A175YLM8_DAUCS</name>
<dbReference type="InterPro" id="IPR012340">
    <property type="entry name" value="NA-bd_OB-fold"/>
</dbReference>
<dbReference type="PANTHER" id="PTHR47165">
    <property type="entry name" value="OS03G0429900 PROTEIN"/>
    <property type="match status" value="1"/>
</dbReference>
<evidence type="ECO:0000313" key="6">
    <source>
        <dbReference type="Proteomes" id="UP000077755"/>
    </source>
</evidence>
<dbReference type="STRING" id="79200.A0A175YLM8"/>
<proteinExistence type="predicted"/>
<sequence length="808" mass="92493">MLYDPRFLIDTVGKLEDKNIETVHSKEDEKKVHIRFRISDGRSSINVTFFGDLAVQFEKSVKEIKDADIAVIISSAKVNEHEGILGLLNLICEEHLNKMSDPAYCVNTDEPLLDHTPPLISVEDIKKLTKDFIEKKVRCQITVKKVDEKSNWYDNVCSTCGVEVTTVDGRYRCVLCSRNVPFPDKRFRIATLCNDTTGLIAIVFPDDEIQRIIGKNAFELEDEVGDEKKFPTLLKNFEKKDYVITLTISERNVNKISNIYTATDISDPIEVLGNHSPTNEALVTPAKDPVVNPAKAPIVQNCDNITASEIPCSLSTKSSPPTATSTNKQRRNDKKNDVQYELEDDVPIGKFKIQKTDKHPSLSLYSYETMATRKYDSFSGLNTTNSDSIVTTRVLNLWRGYRKTGEPFKGFNLLLLDHKRARIHAWVPYTLADEFEPLIQVGNLYLLKNFTVKIYTNEDKFRCLRSNYQIVFNEETELNPLEENVVKVENCCFDFYEIAELETLSKQNTYLTDVVGILEDHDPIRKIQNRNGVIQSQIIFELSDGRASIRVTFWDDFARYFSESIKEATEFPIILIIGCARVTTWSEQVILTHVGATNFYINCNHRSVNELRKLLAEKKISTKNVSTENRGMMRFYKCENIPKLGVHHAEQVKTWFQPTCTSCYAKTVKIENQDTCTGCQRIVPYVDNMFELYAIASDETGSILIILEEREVKKLLGKTVYEITAEVNNDENFPTILNNLIGKDYTLKLKVQMDNIIKKSEFYLVTDIMEGFLMEPYQQQQTTIPHPIESLEAQASSSKLLYQFMNEI</sequence>
<dbReference type="AlphaFoldDB" id="A0A175YLM8"/>
<evidence type="ECO:0000313" key="5">
    <source>
        <dbReference type="EMBL" id="WOH11829.1"/>
    </source>
</evidence>
<feature type="domain" description="Replication factor A C-terminal" evidence="3">
    <location>
        <begin position="139"/>
        <end position="256"/>
    </location>
</feature>
<keyword evidence="6" id="KW-1185">Reference proteome</keyword>
<feature type="region of interest" description="Disordered" evidence="1">
    <location>
        <begin position="311"/>
        <end position="339"/>
    </location>
</feature>
<gene>
    <name evidence="4" type="ORF">DCAR_028093</name>
    <name evidence="5" type="ORF">DCAR_0831323</name>
</gene>
<dbReference type="InterPro" id="IPR003871">
    <property type="entry name" value="RFA1B/D_OB_1st"/>
</dbReference>
<dbReference type="PANTHER" id="PTHR47165:SF4">
    <property type="entry name" value="OS03G0429900 PROTEIN"/>
    <property type="match status" value="1"/>
</dbReference>
<organism evidence="4">
    <name type="scientific">Daucus carota subsp. sativus</name>
    <name type="common">Carrot</name>
    <dbReference type="NCBI Taxonomy" id="79200"/>
    <lineage>
        <taxon>Eukaryota</taxon>
        <taxon>Viridiplantae</taxon>
        <taxon>Streptophyta</taxon>
        <taxon>Embryophyta</taxon>
        <taxon>Tracheophyta</taxon>
        <taxon>Spermatophyta</taxon>
        <taxon>Magnoliopsida</taxon>
        <taxon>eudicotyledons</taxon>
        <taxon>Gunneridae</taxon>
        <taxon>Pentapetalae</taxon>
        <taxon>asterids</taxon>
        <taxon>campanulids</taxon>
        <taxon>Apiales</taxon>
        <taxon>Apiaceae</taxon>
        <taxon>Apioideae</taxon>
        <taxon>Scandiceae</taxon>
        <taxon>Daucinae</taxon>
        <taxon>Daucus</taxon>
        <taxon>Daucus sect. Daucus</taxon>
    </lineage>
</organism>
<dbReference type="Pfam" id="PF08646">
    <property type="entry name" value="Rep_fac-A_C"/>
    <property type="match status" value="1"/>
</dbReference>
<dbReference type="EMBL" id="LNRQ01000008">
    <property type="protein sequence ID" value="KZM84485.1"/>
    <property type="molecule type" value="Genomic_DNA"/>
</dbReference>
<dbReference type="Gramene" id="KZM84485">
    <property type="protein sequence ID" value="KZM84485"/>
    <property type="gene ID" value="DCAR_028093"/>
</dbReference>
<dbReference type="SUPFAM" id="SSF50249">
    <property type="entry name" value="Nucleic acid-binding proteins"/>
    <property type="match status" value="4"/>
</dbReference>
<dbReference type="Gene3D" id="2.40.50.140">
    <property type="entry name" value="Nucleic acid-binding proteins"/>
    <property type="match status" value="5"/>
</dbReference>
<evidence type="ECO:0000313" key="4">
    <source>
        <dbReference type="EMBL" id="KZM84485.1"/>
    </source>
</evidence>
<dbReference type="Pfam" id="PF02721">
    <property type="entry name" value="DUF223"/>
    <property type="match status" value="1"/>
</dbReference>
<reference evidence="5" key="2">
    <citation type="submission" date="2022-03" db="EMBL/GenBank/DDBJ databases">
        <title>Draft title - Genomic analysis of global carrot germplasm unveils the trajectory of domestication and the origin of high carotenoid orange carrot.</title>
        <authorList>
            <person name="Iorizzo M."/>
            <person name="Ellison S."/>
            <person name="Senalik D."/>
            <person name="Macko-Podgorni A."/>
            <person name="Grzebelus D."/>
            <person name="Bostan H."/>
            <person name="Rolling W."/>
            <person name="Curaba J."/>
            <person name="Simon P."/>
        </authorList>
    </citation>
    <scope>NUCLEOTIDE SEQUENCE</scope>
    <source>
        <tissue evidence="5">Leaf</tissue>
    </source>
</reference>
<accession>A0A175YLM8</accession>
<dbReference type="EMBL" id="CP093350">
    <property type="protein sequence ID" value="WOH11829.1"/>
    <property type="molecule type" value="Genomic_DNA"/>
</dbReference>
<evidence type="ECO:0000256" key="1">
    <source>
        <dbReference type="SAM" id="MobiDB-lite"/>
    </source>
</evidence>
<dbReference type="CDD" id="cd04480">
    <property type="entry name" value="RPA1_DBD_A_like"/>
    <property type="match status" value="1"/>
</dbReference>
<dbReference type="Proteomes" id="UP000077755">
    <property type="component" value="Chromosome 8"/>
</dbReference>
<protein>
    <submittedName>
        <fullName evidence="4">Uncharacterized protein</fullName>
    </submittedName>
</protein>
<evidence type="ECO:0000259" key="2">
    <source>
        <dbReference type="Pfam" id="PF02721"/>
    </source>
</evidence>
<dbReference type="InterPro" id="IPR013955">
    <property type="entry name" value="Rep_factor-A_C"/>
</dbReference>
<evidence type="ECO:0000259" key="3">
    <source>
        <dbReference type="Pfam" id="PF08646"/>
    </source>
</evidence>
<feature type="compositionally biased region" description="Low complexity" evidence="1">
    <location>
        <begin position="313"/>
        <end position="326"/>
    </location>
</feature>
<reference evidence="4" key="1">
    <citation type="journal article" date="2016" name="Nat. Genet.">
        <title>A high-quality carrot genome assembly provides new insights into carotenoid accumulation and asterid genome evolution.</title>
        <authorList>
            <person name="Iorizzo M."/>
            <person name="Ellison S."/>
            <person name="Senalik D."/>
            <person name="Zeng P."/>
            <person name="Satapoomin P."/>
            <person name="Huang J."/>
            <person name="Bowman M."/>
            <person name="Iovene M."/>
            <person name="Sanseverino W."/>
            <person name="Cavagnaro P."/>
            <person name="Yildiz M."/>
            <person name="Macko-Podgorni A."/>
            <person name="Moranska E."/>
            <person name="Grzebelus E."/>
            <person name="Grzebelus D."/>
            <person name="Ashrafi H."/>
            <person name="Zheng Z."/>
            <person name="Cheng S."/>
            <person name="Spooner D."/>
            <person name="Van Deynze A."/>
            <person name="Simon P."/>
        </authorList>
    </citation>
    <scope>NUCLEOTIDE SEQUENCE [LARGE SCALE GENOMIC DNA]</scope>
    <source>
        <tissue evidence="4">Leaf</tissue>
    </source>
</reference>
<feature type="domain" description="Replication protein A 70 kDa DNA-binding subunit B/D first OB fold" evidence="2">
    <location>
        <begin position="375"/>
        <end position="479"/>
    </location>
</feature>